<comment type="caution">
    <text evidence="3">The sequence shown here is derived from an EMBL/GenBank/DDBJ whole genome shotgun (WGS) entry which is preliminary data.</text>
</comment>
<dbReference type="Proteomes" id="UP000287033">
    <property type="component" value="Unassembled WGS sequence"/>
</dbReference>
<keyword evidence="4" id="KW-1185">Reference proteome</keyword>
<keyword evidence="2" id="KW-0732">Signal</keyword>
<feature type="signal peptide" evidence="2">
    <location>
        <begin position="1"/>
        <end position="24"/>
    </location>
</feature>
<evidence type="ECO:0000313" key="3">
    <source>
        <dbReference type="EMBL" id="GCC27999.1"/>
    </source>
</evidence>
<feature type="chain" id="PRO_5019359321" evidence="2">
    <location>
        <begin position="25"/>
        <end position="96"/>
    </location>
</feature>
<organism evidence="3 4">
    <name type="scientific">Chiloscyllium punctatum</name>
    <name type="common">Brownbanded bambooshark</name>
    <name type="synonym">Hemiscyllium punctatum</name>
    <dbReference type="NCBI Taxonomy" id="137246"/>
    <lineage>
        <taxon>Eukaryota</taxon>
        <taxon>Metazoa</taxon>
        <taxon>Chordata</taxon>
        <taxon>Craniata</taxon>
        <taxon>Vertebrata</taxon>
        <taxon>Chondrichthyes</taxon>
        <taxon>Elasmobranchii</taxon>
        <taxon>Galeomorphii</taxon>
        <taxon>Galeoidea</taxon>
        <taxon>Orectolobiformes</taxon>
        <taxon>Hemiscylliidae</taxon>
        <taxon>Chiloscyllium</taxon>
    </lineage>
</organism>
<dbReference type="OrthoDB" id="10411197at2759"/>
<sequence>MWCSRVQCALVLLSIALAVLSAGAAPTADRYRELLQTSMAAAGPRSKAELTKYNLIQLPSDLANTENEALDGVDMPEKRSNHRKLPVTPRPNDVFY</sequence>
<reference evidence="3 4" key="1">
    <citation type="journal article" date="2018" name="Nat. Ecol. Evol.">
        <title>Shark genomes provide insights into elasmobranch evolution and the origin of vertebrates.</title>
        <authorList>
            <person name="Hara Y"/>
            <person name="Yamaguchi K"/>
            <person name="Onimaru K"/>
            <person name="Kadota M"/>
            <person name="Koyanagi M"/>
            <person name="Keeley SD"/>
            <person name="Tatsumi K"/>
            <person name="Tanaka K"/>
            <person name="Motone F"/>
            <person name="Kageyama Y"/>
            <person name="Nozu R"/>
            <person name="Adachi N"/>
            <person name="Nishimura O"/>
            <person name="Nakagawa R"/>
            <person name="Tanegashima C"/>
            <person name="Kiyatake I"/>
            <person name="Matsumoto R"/>
            <person name="Murakumo K"/>
            <person name="Nishida K"/>
            <person name="Terakita A"/>
            <person name="Kuratani S"/>
            <person name="Sato K"/>
            <person name="Hyodo S Kuraku.S."/>
        </authorList>
    </citation>
    <scope>NUCLEOTIDE SEQUENCE [LARGE SCALE GENOMIC DNA]</scope>
</reference>
<feature type="region of interest" description="Disordered" evidence="1">
    <location>
        <begin position="72"/>
        <end position="96"/>
    </location>
</feature>
<evidence type="ECO:0000256" key="2">
    <source>
        <dbReference type="SAM" id="SignalP"/>
    </source>
</evidence>
<name>A0A401SC62_CHIPU</name>
<proteinExistence type="predicted"/>
<gene>
    <name evidence="3" type="ORF">chiPu_2000032</name>
</gene>
<evidence type="ECO:0000313" key="4">
    <source>
        <dbReference type="Proteomes" id="UP000287033"/>
    </source>
</evidence>
<protein>
    <submittedName>
        <fullName evidence="3">Uncharacterized protein</fullName>
    </submittedName>
</protein>
<dbReference type="AlphaFoldDB" id="A0A401SC62"/>
<evidence type="ECO:0000256" key="1">
    <source>
        <dbReference type="SAM" id="MobiDB-lite"/>
    </source>
</evidence>
<accession>A0A401SC62</accession>
<dbReference type="EMBL" id="BEZZ01000187">
    <property type="protein sequence ID" value="GCC27999.1"/>
    <property type="molecule type" value="Genomic_DNA"/>
</dbReference>
<dbReference type="STRING" id="137246.A0A401SC62"/>